<dbReference type="InterPro" id="IPR036259">
    <property type="entry name" value="MFS_trans_sf"/>
</dbReference>
<comment type="caution">
    <text evidence="2">The sequence shown here is derived from an EMBL/GenBank/DDBJ whole genome shotgun (WGS) entry which is preliminary data.</text>
</comment>
<keyword evidence="1" id="KW-1133">Transmembrane helix</keyword>
<gene>
    <name evidence="2" type="ORF">STIAU_4514</name>
</gene>
<keyword evidence="1" id="KW-0472">Membrane</keyword>
<accession>Q08VB8</accession>
<organism evidence="2 3">
    <name type="scientific">Stigmatella aurantiaca (strain DW4/3-1)</name>
    <dbReference type="NCBI Taxonomy" id="378806"/>
    <lineage>
        <taxon>Bacteria</taxon>
        <taxon>Pseudomonadati</taxon>
        <taxon>Myxococcota</taxon>
        <taxon>Myxococcia</taxon>
        <taxon>Myxococcales</taxon>
        <taxon>Cystobacterineae</taxon>
        <taxon>Archangiaceae</taxon>
        <taxon>Stigmatella</taxon>
    </lineage>
</organism>
<evidence type="ECO:0000313" key="3">
    <source>
        <dbReference type="Proteomes" id="UP000032702"/>
    </source>
</evidence>
<proteinExistence type="predicted"/>
<dbReference type="Gene3D" id="1.20.1250.20">
    <property type="entry name" value="MFS general substrate transporter like domains"/>
    <property type="match status" value="1"/>
</dbReference>
<evidence type="ECO:0000256" key="1">
    <source>
        <dbReference type="SAM" id="Phobius"/>
    </source>
</evidence>
<feature type="transmembrane region" description="Helical" evidence="1">
    <location>
        <begin position="9"/>
        <end position="30"/>
    </location>
</feature>
<keyword evidence="1" id="KW-0812">Transmembrane</keyword>
<protein>
    <submittedName>
        <fullName evidence="2">Uncharacterized protein</fullName>
    </submittedName>
</protein>
<dbReference type="EMBL" id="AAMD01000117">
    <property type="protein sequence ID" value="EAU64442.1"/>
    <property type="molecule type" value="Genomic_DNA"/>
</dbReference>
<sequence length="68" mass="7582">MRVVSLMMGIWYMSSFFGNTLSGFIGRLYTTMSKEGFFLVLMVMGLAAGTAIWLFNKPLKRAMASSSQ</sequence>
<reference evidence="2 3" key="1">
    <citation type="submission" date="2006-04" db="EMBL/GenBank/DDBJ databases">
        <authorList>
            <person name="Nierman W.C."/>
        </authorList>
    </citation>
    <scope>NUCLEOTIDE SEQUENCE [LARGE SCALE GENOMIC DNA]</scope>
    <source>
        <strain evidence="2 3">DW4/3-1</strain>
    </source>
</reference>
<evidence type="ECO:0000313" key="2">
    <source>
        <dbReference type="EMBL" id="EAU64442.1"/>
    </source>
</evidence>
<dbReference type="AlphaFoldDB" id="Q08VB8"/>
<dbReference type="Proteomes" id="UP000032702">
    <property type="component" value="Unassembled WGS sequence"/>
</dbReference>
<name>Q08VB8_STIAD</name>
<feature type="transmembrane region" description="Helical" evidence="1">
    <location>
        <begin position="36"/>
        <end position="55"/>
    </location>
</feature>